<reference evidence="10" key="2">
    <citation type="journal article" date="2023" name="BMC Genomics">
        <title>Pest status, molecular evolution, and epigenetic factors derived from the genome assembly of Frankliniella fusca, a thysanopteran phytovirus vector.</title>
        <authorList>
            <person name="Catto M.A."/>
            <person name="Labadie P.E."/>
            <person name="Jacobson A.L."/>
            <person name="Kennedy G.G."/>
            <person name="Srinivasan R."/>
            <person name="Hunt B.G."/>
        </authorList>
    </citation>
    <scope>NUCLEOTIDE SEQUENCE</scope>
    <source>
        <strain evidence="10">PL_HMW_Pooled</strain>
    </source>
</reference>
<comment type="similarity">
    <text evidence="2 9">Belongs to the cytochrome P450 family.</text>
</comment>
<evidence type="ECO:0000256" key="3">
    <source>
        <dbReference type="ARBA" id="ARBA00022617"/>
    </source>
</evidence>
<keyword evidence="7 9" id="KW-0503">Monooxygenase</keyword>
<dbReference type="SUPFAM" id="SSF48264">
    <property type="entry name" value="Cytochrome P450"/>
    <property type="match status" value="1"/>
</dbReference>
<evidence type="ECO:0000256" key="2">
    <source>
        <dbReference type="ARBA" id="ARBA00010617"/>
    </source>
</evidence>
<accession>A0AAE1I444</accession>
<comment type="cofactor">
    <cofactor evidence="1 8">
        <name>heme</name>
        <dbReference type="ChEBI" id="CHEBI:30413"/>
    </cofactor>
</comment>
<dbReference type="InterPro" id="IPR036396">
    <property type="entry name" value="Cyt_P450_sf"/>
</dbReference>
<dbReference type="PRINTS" id="PR00385">
    <property type="entry name" value="P450"/>
</dbReference>
<dbReference type="PANTHER" id="PTHR24279:SF120">
    <property type="entry name" value="CYTOCHROME P450"/>
    <property type="match status" value="1"/>
</dbReference>
<evidence type="ECO:0000256" key="4">
    <source>
        <dbReference type="ARBA" id="ARBA00022723"/>
    </source>
</evidence>
<dbReference type="GO" id="GO:0020037">
    <property type="term" value="F:heme binding"/>
    <property type="evidence" value="ECO:0007669"/>
    <property type="project" value="InterPro"/>
</dbReference>
<dbReference type="InterPro" id="IPR050479">
    <property type="entry name" value="CYP11_CYP27_families"/>
</dbReference>
<evidence type="ECO:0000256" key="8">
    <source>
        <dbReference type="PIRSR" id="PIRSR602401-1"/>
    </source>
</evidence>
<dbReference type="AlphaFoldDB" id="A0AAE1I444"/>
<dbReference type="Proteomes" id="UP001219518">
    <property type="component" value="Unassembled WGS sequence"/>
</dbReference>
<evidence type="ECO:0000256" key="1">
    <source>
        <dbReference type="ARBA" id="ARBA00001971"/>
    </source>
</evidence>
<dbReference type="InterPro" id="IPR001128">
    <property type="entry name" value="Cyt_P450"/>
</dbReference>
<evidence type="ECO:0000256" key="7">
    <source>
        <dbReference type="ARBA" id="ARBA00023033"/>
    </source>
</evidence>
<gene>
    <name evidence="10" type="ORF">KUF71_008990</name>
</gene>
<dbReference type="PANTHER" id="PTHR24279">
    <property type="entry name" value="CYTOCHROME P450"/>
    <property type="match status" value="1"/>
</dbReference>
<evidence type="ECO:0000313" key="10">
    <source>
        <dbReference type="EMBL" id="KAK3931771.1"/>
    </source>
</evidence>
<protein>
    <submittedName>
        <fullName evidence="10">Cytochrome P450 CYP44</fullName>
    </submittedName>
</protein>
<evidence type="ECO:0000256" key="6">
    <source>
        <dbReference type="ARBA" id="ARBA00023004"/>
    </source>
</evidence>
<dbReference type="EMBL" id="JAHWGI010001430">
    <property type="protein sequence ID" value="KAK3931771.1"/>
    <property type="molecule type" value="Genomic_DNA"/>
</dbReference>
<keyword evidence="11" id="KW-1185">Reference proteome</keyword>
<dbReference type="FunFam" id="1.10.630.10:FF:000006">
    <property type="entry name" value="Cytochrome P450 302a1, mitochondrial"/>
    <property type="match status" value="1"/>
</dbReference>
<keyword evidence="6 8" id="KW-0408">Iron</keyword>
<name>A0AAE1I444_9NEOP</name>
<dbReference type="Pfam" id="PF00067">
    <property type="entry name" value="p450"/>
    <property type="match status" value="1"/>
</dbReference>
<dbReference type="Gene3D" id="1.10.630.10">
    <property type="entry name" value="Cytochrome P450"/>
    <property type="match status" value="1"/>
</dbReference>
<feature type="binding site" description="axial binding residue" evidence="8">
    <location>
        <position position="466"/>
    </location>
    <ligand>
        <name>heme</name>
        <dbReference type="ChEBI" id="CHEBI:30413"/>
    </ligand>
    <ligandPart>
        <name>Fe</name>
        <dbReference type="ChEBI" id="CHEBI:18248"/>
    </ligandPart>
</feature>
<sequence>MMRVLVPKFAYHRFVVKRTLSSVIQTGSKNDHQSSSYQAIKGLPFEDIPGPSRIPLWGNLLQYKLGLYDWTQYHKVLCKLNETYGSIVREDLGPYYTVIHLFDPNDARTVYAAEGRTPIIRPLQETVKLYRKRKNQSPGLGNTNGEEWYRLRSAVRHLMLQPREVIQYLPEVNDATNQFLARLRSCMDATGEVPSLNEDVAKWSQESAGRICFGKSLGCFSEGPDEKEVEKIIHVNREMFRLSSSLKFSLPMYKLFPTPMWTKISKYEDFLVDYTVKHVNETVDKINSFVQKGQQIPTSYSFLSHLIASKDLNHSDITVLSISMFLDGLSTTVPMLLFNLYNLATHPLVQEKTFAEVRNALPDPKMPVTSEVLGNLPYLKALVKESFRTLPNGTDISRILEKDLILSGYHVPAGTHVNLNMLVNFKSEKYFQEPEKFLPERWLRGEAGHSIDPFVLTPFGHGTRTCAGRRFAEQDLYVFLVKILRNFKLKYPSGAKLNGVYHTLIFPDGPVRVRFEQRQE</sequence>
<dbReference type="PRINTS" id="PR00463">
    <property type="entry name" value="EP450I"/>
</dbReference>
<comment type="caution">
    <text evidence="10">The sequence shown here is derived from an EMBL/GenBank/DDBJ whole genome shotgun (WGS) entry which is preliminary data.</text>
</comment>
<evidence type="ECO:0000313" key="11">
    <source>
        <dbReference type="Proteomes" id="UP001219518"/>
    </source>
</evidence>
<dbReference type="CDD" id="cd11054">
    <property type="entry name" value="CYP24A1-like"/>
    <property type="match status" value="1"/>
</dbReference>
<keyword evidence="4 8" id="KW-0479">Metal-binding</keyword>
<dbReference type="GO" id="GO:0005506">
    <property type="term" value="F:iron ion binding"/>
    <property type="evidence" value="ECO:0007669"/>
    <property type="project" value="InterPro"/>
</dbReference>
<proteinExistence type="inferred from homology"/>
<dbReference type="GO" id="GO:0004497">
    <property type="term" value="F:monooxygenase activity"/>
    <property type="evidence" value="ECO:0007669"/>
    <property type="project" value="UniProtKB-KW"/>
</dbReference>
<evidence type="ECO:0000256" key="9">
    <source>
        <dbReference type="RuleBase" id="RU000461"/>
    </source>
</evidence>
<keyword evidence="5 9" id="KW-0560">Oxidoreductase</keyword>
<dbReference type="GO" id="GO:0016705">
    <property type="term" value="F:oxidoreductase activity, acting on paired donors, with incorporation or reduction of molecular oxygen"/>
    <property type="evidence" value="ECO:0007669"/>
    <property type="project" value="InterPro"/>
</dbReference>
<dbReference type="InterPro" id="IPR017972">
    <property type="entry name" value="Cyt_P450_CS"/>
</dbReference>
<evidence type="ECO:0000256" key="5">
    <source>
        <dbReference type="ARBA" id="ARBA00023002"/>
    </source>
</evidence>
<reference evidence="10" key="1">
    <citation type="submission" date="2021-07" db="EMBL/GenBank/DDBJ databases">
        <authorList>
            <person name="Catto M.A."/>
            <person name="Jacobson A."/>
            <person name="Kennedy G."/>
            <person name="Labadie P."/>
            <person name="Hunt B.G."/>
            <person name="Srinivasan R."/>
        </authorList>
    </citation>
    <scope>NUCLEOTIDE SEQUENCE</scope>
    <source>
        <strain evidence="10">PL_HMW_Pooled</strain>
        <tissue evidence="10">Head</tissue>
    </source>
</reference>
<dbReference type="InterPro" id="IPR002401">
    <property type="entry name" value="Cyt_P450_E_grp-I"/>
</dbReference>
<keyword evidence="3 8" id="KW-0349">Heme</keyword>
<dbReference type="PROSITE" id="PS00086">
    <property type="entry name" value="CYTOCHROME_P450"/>
    <property type="match status" value="1"/>
</dbReference>
<organism evidence="10 11">
    <name type="scientific">Frankliniella fusca</name>
    <dbReference type="NCBI Taxonomy" id="407009"/>
    <lineage>
        <taxon>Eukaryota</taxon>
        <taxon>Metazoa</taxon>
        <taxon>Ecdysozoa</taxon>
        <taxon>Arthropoda</taxon>
        <taxon>Hexapoda</taxon>
        <taxon>Insecta</taxon>
        <taxon>Pterygota</taxon>
        <taxon>Neoptera</taxon>
        <taxon>Paraneoptera</taxon>
        <taxon>Thysanoptera</taxon>
        <taxon>Terebrantia</taxon>
        <taxon>Thripoidea</taxon>
        <taxon>Thripidae</taxon>
        <taxon>Frankliniella</taxon>
    </lineage>
</organism>